<dbReference type="AlphaFoldDB" id="A0A382HKS4"/>
<evidence type="ECO:0000313" key="1">
    <source>
        <dbReference type="EMBL" id="SVB87742.1"/>
    </source>
</evidence>
<sequence>VSNGYYHTCAVLDDGSLYCWGRNYNGQLGDGTTTDIPTPVQVSLPTGRTASSVSNGYYHTCAVLDDDSLYCWGQNWNGQIGDDTTTDSSTPVEVSLPTGRTASSVATGRYHTCAVLDDGSLYCWGDNN</sequence>
<accession>A0A382HKS4</accession>
<dbReference type="Gene3D" id="2.130.10.30">
    <property type="entry name" value="Regulator of chromosome condensation 1/beta-lactamase-inhibitor protein II"/>
    <property type="match status" value="1"/>
</dbReference>
<protein>
    <recommendedName>
        <fullName evidence="2">RCC1 repeat-containing protein</fullName>
    </recommendedName>
</protein>
<feature type="non-terminal residue" evidence="1">
    <location>
        <position position="1"/>
    </location>
</feature>
<dbReference type="Pfam" id="PF00415">
    <property type="entry name" value="RCC1"/>
    <property type="match status" value="2"/>
</dbReference>
<dbReference type="SUPFAM" id="SSF50985">
    <property type="entry name" value="RCC1/BLIP-II"/>
    <property type="match status" value="1"/>
</dbReference>
<dbReference type="GO" id="GO:0005737">
    <property type="term" value="C:cytoplasm"/>
    <property type="evidence" value="ECO:0007669"/>
    <property type="project" value="TreeGrafter"/>
</dbReference>
<dbReference type="PROSITE" id="PS50012">
    <property type="entry name" value="RCC1_3"/>
    <property type="match status" value="2"/>
</dbReference>
<organism evidence="1">
    <name type="scientific">marine metagenome</name>
    <dbReference type="NCBI Taxonomy" id="408172"/>
    <lineage>
        <taxon>unclassified sequences</taxon>
        <taxon>metagenomes</taxon>
        <taxon>ecological metagenomes</taxon>
    </lineage>
</organism>
<reference evidence="1" key="1">
    <citation type="submission" date="2018-05" db="EMBL/GenBank/DDBJ databases">
        <authorList>
            <person name="Lanie J.A."/>
            <person name="Ng W.-L."/>
            <person name="Kazmierczak K.M."/>
            <person name="Andrzejewski T.M."/>
            <person name="Davidsen T.M."/>
            <person name="Wayne K.J."/>
            <person name="Tettelin H."/>
            <person name="Glass J.I."/>
            <person name="Rusch D."/>
            <person name="Podicherti R."/>
            <person name="Tsui H.-C.T."/>
            <person name="Winkler M.E."/>
        </authorList>
    </citation>
    <scope>NUCLEOTIDE SEQUENCE</scope>
</reference>
<evidence type="ECO:0008006" key="2">
    <source>
        <dbReference type="Google" id="ProtNLM"/>
    </source>
</evidence>
<dbReference type="PRINTS" id="PR00633">
    <property type="entry name" value="RCCNDNSATION"/>
</dbReference>
<dbReference type="InterPro" id="IPR009091">
    <property type="entry name" value="RCC1/BLIP-II"/>
</dbReference>
<feature type="non-terminal residue" evidence="1">
    <location>
        <position position="128"/>
    </location>
</feature>
<dbReference type="GO" id="GO:0005085">
    <property type="term" value="F:guanyl-nucleotide exchange factor activity"/>
    <property type="evidence" value="ECO:0007669"/>
    <property type="project" value="TreeGrafter"/>
</dbReference>
<dbReference type="InterPro" id="IPR051553">
    <property type="entry name" value="Ran_GTPase-activating"/>
</dbReference>
<dbReference type="PANTHER" id="PTHR45982:SF1">
    <property type="entry name" value="REGULATOR OF CHROMOSOME CONDENSATION"/>
    <property type="match status" value="1"/>
</dbReference>
<dbReference type="PANTHER" id="PTHR45982">
    <property type="entry name" value="REGULATOR OF CHROMOSOME CONDENSATION"/>
    <property type="match status" value="1"/>
</dbReference>
<dbReference type="InterPro" id="IPR000408">
    <property type="entry name" value="Reg_chr_condens"/>
</dbReference>
<name>A0A382HKS4_9ZZZZ</name>
<proteinExistence type="predicted"/>
<dbReference type="EMBL" id="UINC01061794">
    <property type="protein sequence ID" value="SVB87742.1"/>
    <property type="molecule type" value="Genomic_DNA"/>
</dbReference>
<gene>
    <name evidence="1" type="ORF">METZ01_LOCUS240596</name>
</gene>